<dbReference type="GO" id="GO:0016787">
    <property type="term" value="F:hydrolase activity"/>
    <property type="evidence" value="ECO:0007669"/>
    <property type="project" value="UniProtKB-KW"/>
</dbReference>
<dbReference type="Pfam" id="PF01546">
    <property type="entry name" value="Peptidase_M20"/>
    <property type="match status" value="1"/>
</dbReference>
<proteinExistence type="predicted"/>
<dbReference type="Gene3D" id="3.30.70.360">
    <property type="match status" value="2"/>
</dbReference>
<keyword evidence="3" id="KW-1185">Reference proteome</keyword>
<evidence type="ECO:0000256" key="1">
    <source>
        <dbReference type="SAM" id="SignalP"/>
    </source>
</evidence>
<dbReference type="PANTHER" id="PTHR11014">
    <property type="entry name" value="PEPTIDASE M20 FAMILY MEMBER"/>
    <property type="match status" value="1"/>
</dbReference>
<feature type="chain" id="PRO_5024378381" evidence="1">
    <location>
        <begin position="24"/>
        <end position="358"/>
    </location>
</feature>
<accession>A0A5N5F1K5</accession>
<sequence>MGSWSIANFLLVLLLLPTSPSLCTLHGAPDQTHYPKELLSAAQQDKNWLLSVRRQIHENPELIFQEYNTSALLLSGSTSVRLMGKCTAVDMMLTPPCFLVLLSCLINEKINSRSGTVRLLFQPGEEGGAGASEMINGGAFGEAEAIYGMHVDFTILTGTVASVAGPHLAAVSMFEAKRVGKGAHAAKPHSSADPVLAASFAILALQQLISRETDPLHSHVEFGGTLRSLTTEGLYRLRRQLKEVVEGQAAVHRCNAYVDTKDEEYPPLPAVVNDESLHMQAQMVGKLLLGHENVKLCQKVMAGEDSAFHQQLIPGIILSIGIRNEEVGSDVLPVGAALHAAFAESYLDEHQHSAHVEI</sequence>
<comment type="caution">
    <text evidence="2">The sequence shown here is derived from an EMBL/GenBank/DDBJ whole genome shotgun (WGS) entry which is preliminary data.</text>
</comment>
<dbReference type="InterPro" id="IPR002933">
    <property type="entry name" value="Peptidase_M20"/>
</dbReference>
<keyword evidence="1" id="KW-0732">Signal</keyword>
<dbReference type="InterPro" id="IPR036264">
    <property type="entry name" value="Bact_exopeptidase_dim_dom"/>
</dbReference>
<organism evidence="2 3">
    <name type="scientific">Pyrus ussuriensis x Pyrus communis</name>
    <dbReference type="NCBI Taxonomy" id="2448454"/>
    <lineage>
        <taxon>Eukaryota</taxon>
        <taxon>Viridiplantae</taxon>
        <taxon>Streptophyta</taxon>
        <taxon>Embryophyta</taxon>
        <taxon>Tracheophyta</taxon>
        <taxon>Spermatophyta</taxon>
        <taxon>Magnoliopsida</taxon>
        <taxon>eudicotyledons</taxon>
        <taxon>Gunneridae</taxon>
        <taxon>Pentapetalae</taxon>
        <taxon>rosids</taxon>
        <taxon>fabids</taxon>
        <taxon>Rosales</taxon>
        <taxon>Rosaceae</taxon>
        <taxon>Amygdaloideae</taxon>
        <taxon>Maleae</taxon>
        <taxon>Pyrus</taxon>
    </lineage>
</organism>
<dbReference type="SUPFAM" id="SSF53187">
    <property type="entry name" value="Zn-dependent exopeptidases"/>
    <property type="match status" value="1"/>
</dbReference>
<reference evidence="3" key="2">
    <citation type="submission" date="2019-10" db="EMBL/GenBank/DDBJ databases">
        <title>A de novo genome assembly of a pear dwarfing rootstock.</title>
        <authorList>
            <person name="Wang F."/>
            <person name="Wang J."/>
            <person name="Li S."/>
            <person name="Zhang Y."/>
            <person name="Fang M."/>
            <person name="Ma L."/>
            <person name="Zhao Y."/>
            <person name="Jiang S."/>
        </authorList>
    </citation>
    <scope>NUCLEOTIDE SEQUENCE [LARGE SCALE GENOMIC DNA]</scope>
</reference>
<dbReference type="InterPro" id="IPR017439">
    <property type="entry name" value="Amidohydrolase"/>
</dbReference>
<name>A0A5N5F1K5_9ROSA</name>
<dbReference type="Gene3D" id="3.40.630.10">
    <property type="entry name" value="Zn peptidases"/>
    <property type="match status" value="3"/>
</dbReference>
<dbReference type="SUPFAM" id="SSF55031">
    <property type="entry name" value="Bacterial exopeptidase dimerisation domain"/>
    <property type="match status" value="1"/>
</dbReference>
<dbReference type="AlphaFoldDB" id="A0A5N5F1K5"/>
<evidence type="ECO:0000313" key="2">
    <source>
        <dbReference type="EMBL" id="KAB2596906.1"/>
    </source>
</evidence>
<dbReference type="Proteomes" id="UP000327157">
    <property type="component" value="Chromosome 7"/>
</dbReference>
<dbReference type="OrthoDB" id="6119954at2759"/>
<gene>
    <name evidence="2" type="ORF">D8674_032356</name>
</gene>
<reference evidence="2 3" key="3">
    <citation type="submission" date="2019-11" db="EMBL/GenBank/DDBJ databases">
        <title>A de novo genome assembly of a pear dwarfing rootstock.</title>
        <authorList>
            <person name="Wang F."/>
            <person name="Wang J."/>
            <person name="Li S."/>
            <person name="Zhang Y."/>
            <person name="Fang M."/>
            <person name="Ma L."/>
            <person name="Zhao Y."/>
            <person name="Jiang S."/>
        </authorList>
    </citation>
    <scope>NUCLEOTIDE SEQUENCE [LARGE SCALE GENOMIC DNA]</scope>
    <source>
        <strain evidence="2">S2</strain>
        <tissue evidence="2">Leaf</tissue>
    </source>
</reference>
<keyword evidence="2" id="KW-0378">Hydrolase</keyword>
<evidence type="ECO:0000313" key="3">
    <source>
        <dbReference type="Proteomes" id="UP000327157"/>
    </source>
</evidence>
<protein>
    <submittedName>
        <fullName evidence="2">IAA-amino acid hydrolase ILR1-like 5</fullName>
    </submittedName>
</protein>
<feature type="signal peptide" evidence="1">
    <location>
        <begin position="1"/>
        <end position="23"/>
    </location>
</feature>
<dbReference type="EMBL" id="SMOL01000781">
    <property type="protein sequence ID" value="KAB2596906.1"/>
    <property type="molecule type" value="Genomic_DNA"/>
</dbReference>
<reference evidence="2 3" key="1">
    <citation type="submission" date="2019-09" db="EMBL/GenBank/DDBJ databases">
        <authorList>
            <person name="Ou C."/>
        </authorList>
    </citation>
    <scope>NUCLEOTIDE SEQUENCE [LARGE SCALE GENOMIC DNA]</scope>
    <source>
        <strain evidence="2">S2</strain>
        <tissue evidence="2">Leaf</tissue>
    </source>
</reference>
<dbReference type="PANTHER" id="PTHR11014:SF140">
    <property type="entry name" value="IAA-AMINO ACID HYDROLASE ILR1-LIKE 3"/>
    <property type="match status" value="1"/>
</dbReference>